<evidence type="ECO:0000256" key="5">
    <source>
        <dbReference type="ARBA" id="ARBA00022692"/>
    </source>
</evidence>
<evidence type="ECO:0000256" key="7">
    <source>
        <dbReference type="ARBA" id="ARBA00022989"/>
    </source>
</evidence>
<evidence type="ECO:0000256" key="6">
    <source>
        <dbReference type="ARBA" id="ARBA00022725"/>
    </source>
</evidence>
<keyword evidence="12" id="KW-0966">Cell projection</keyword>
<keyword evidence="9 19" id="KW-0472">Membrane</keyword>
<accession>Q9GS11</accession>
<feature type="transmembrane region" description="Helical" evidence="19">
    <location>
        <begin position="86"/>
        <end position="111"/>
    </location>
</feature>
<keyword evidence="5 19" id="KW-0812">Transmembrane</keyword>
<reference evidence="20 21" key="1">
    <citation type="journal article" date="1998" name="Science">
        <title>Genome sequence of the nematode C. elegans: a platform for investigating biology.</title>
        <authorList>
            <consortium name="The C. elegans sequencing consortium"/>
            <person name="Sulson J.E."/>
            <person name="Waterston R."/>
        </authorList>
    </citation>
    <scope>NUCLEOTIDE SEQUENCE [LARGE SCALE GENOMIC DNA]</scope>
    <source>
        <strain evidence="20 21">Bristol N2</strain>
    </source>
</reference>
<dbReference type="Pfam" id="PF10326">
    <property type="entry name" value="7TM_GPCR_Str"/>
    <property type="match status" value="1"/>
</dbReference>
<evidence type="ECO:0000256" key="1">
    <source>
        <dbReference type="ARBA" id="ARBA00004272"/>
    </source>
</evidence>
<evidence type="ECO:0000256" key="18">
    <source>
        <dbReference type="ARBA" id="ARBA00082489"/>
    </source>
</evidence>
<keyword evidence="11" id="KW-0325">Glycoprotein</keyword>
<dbReference type="WormBase" id="F58G4.5">
    <property type="protein sequence ID" value="CE25027"/>
    <property type="gene ID" value="WBGene00006178"/>
    <property type="gene designation" value="str-129"/>
</dbReference>
<dbReference type="OrthoDB" id="5780350at2759"/>
<protein>
    <recommendedName>
        <fullName evidence="16">Serpentine receptor class r-10</fullName>
    </recommendedName>
    <alternativeName>
        <fullName evidence="17">Odorant response abnormal protein 10</fullName>
    </alternativeName>
    <alternativeName>
        <fullName evidence="18">Olfactory receptor 10</fullName>
    </alternativeName>
</protein>
<dbReference type="GO" id="GO:0006935">
    <property type="term" value="P:chemotaxis"/>
    <property type="evidence" value="ECO:0007669"/>
    <property type="project" value="UniProtKB-KW"/>
</dbReference>
<evidence type="ECO:0000313" key="20">
    <source>
        <dbReference type="EMBL" id="CCD64063.1"/>
    </source>
</evidence>
<evidence type="ECO:0000313" key="21">
    <source>
        <dbReference type="Proteomes" id="UP000001940"/>
    </source>
</evidence>
<keyword evidence="2" id="KW-1003">Cell membrane</keyword>
<feature type="transmembrane region" description="Helical" evidence="19">
    <location>
        <begin position="6"/>
        <end position="29"/>
    </location>
</feature>
<dbReference type="GO" id="GO:0038022">
    <property type="term" value="F:G protein-coupled olfactory receptor activity"/>
    <property type="evidence" value="ECO:0000318"/>
    <property type="project" value="GO_Central"/>
</dbReference>
<evidence type="ECO:0000256" key="11">
    <source>
        <dbReference type="ARBA" id="ARBA00023180"/>
    </source>
</evidence>
<dbReference type="OMA" id="TIQMSER"/>
<keyword evidence="3" id="KW-0145">Chemotaxis</keyword>
<evidence type="ECO:0000256" key="14">
    <source>
        <dbReference type="ARBA" id="ARBA00061678"/>
    </source>
</evidence>
<evidence type="ECO:0000313" key="22">
    <source>
        <dbReference type="WormBase" id="F58G4.5"/>
    </source>
</evidence>
<comment type="similarity">
    <text evidence="14">Belongs to the nematode receptor-like protein str family.</text>
</comment>
<feature type="transmembrane region" description="Helical" evidence="19">
    <location>
        <begin position="131"/>
        <end position="152"/>
    </location>
</feature>
<keyword evidence="21" id="KW-1185">Reference proteome</keyword>
<feature type="transmembrane region" description="Helical" evidence="19">
    <location>
        <begin position="200"/>
        <end position="225"/>
    </location>
</feature>
<evidence type="ECO:0000256" key="10">
    <source>
        <dbReference type="ARBA" id="ARBA00023170"/>
    </source>
</evidence>
<comment type="subcellular location">
    <subcellularLocation>
        <location evidence="1">Cell projection</location>
        <location evidence="1">Cilium membrane</location>
        <topology evidence="1">Multi-pass membrane protein</topology>
    </subcellularLocation>
</comment>
<dbReference type="Proteomes" id="UP000001940">
    <property type="component" value="Chromosome V"/>
</dbReference>
<evidence type="ECO:0000256" key="8">
    <source>
        <dbReference type="ARBA" id="ARBA00023069"/>
    </source>
</evidence>
<keyword evidence="10 20" id="KW-0675">Receptor</keyword>
<dbReference type="STRING" id="6239.F58G4.5.1"/>
<dbReference type="UCSC" id="F58G4.5">
    <property type="organism name" value="c. elegans"/>
</dbReference>
<dbReference type="FunFam" id="1.20.1070.10:FF:000128">
    <property type="entry name" value="Seven TM Receptor"/>
    <property type="match status" value="1"/>
</dbReference>
<keyword evidence="6" id="KW-0552">Olfaction</keyword>
<dbReference type="PaxDb" id="6239-F58G4.5"/>
<dbReference type="GO" id="GO:0005886">
    <property type="term" value="C:plasma membrane"/>
    <property type="evidence" value="ECO:0000318"/>
    <property type="project" value="GO_Central"/>
</dbReference>
<evidence type="ECO:0000256" key="13">
    <source>
        <dbReference type="ARBA" id="ARBA00054965"/>
    </source>
</evidence>
<dbReference type="GeneID" id="192004"/>
<comment type="subunit">
    <text evidence="15">Interacts with odr-4.</text>
</comment>
<evidence type="ECO:0000256" key="19">
    <source>
        <dbReference type="SAM" id="Phobius"/>
    </source>
</evidence>
<feature type="transmembrane region" description="Helical" evidence="19">
    <location>
        <begin position="246"/>
        <end position="271"/>
    </location>
</feature>
<dbReference type="EMBL" id="BX284605">
    <property type="protein sequence ID" value="CCD64063.1"/>
    <property type="molecule type" value="Genomic_DNA"/>
</dbReference>
<dbReference type="KEGG" id="cel:CELE_F58G4.5"/>
<dbReference type="SUPFAM" id="SSF81321">
    <property type="entry name" value="Family A G protein-coupled receptor-like"/>
    <property type="match status" value="1"/>
</dbReference>
<dbReference type="AlphaFoldDB" id="Q9GS11"/>
<dbReference type="eggNOG" id="ENOG502TGU5">
    <property type="taxonomic scope" value="Eukaryota"/>
</dbReference>
<evidence type="ECO:0000256" key="2">
    <source>
        <dbReference type="ARBA" id="ARBA00022475"/>
    </source>
</evidence>
<dbReference type="PANTHER" id="PTHR22943">
    <property type="entry name" value="7-TRANSMEMBRANE DOMAIN RECEPTOR C.ELEGANS"/>
    <property type="match status" value="1"/>
</dbReference>
<keyword evidence="4" id="KW-0716">Sensory transduction</keyword>
<comment type="function">
    <text evidence="13">An odorant receptor which affects chemotaxis to the volatile odorant diacetyl. Specifies AWA neuronal cell fate via the odr-7 pathway.</text>
</comment>
<gene>
    <name evidence="20 22" type="primary">str-129</name>
    <name evidence="20" type="ORF">CELE_F58G4.5</name>
    <name evidence="22" type="ORF">F58G4.5</name>
</gene>
<evidence type="ECO:0000256" key="9">
    <source>
        <dbReference type="ARBA" id="ARBA00023136"/>
    </source>
</evidence>
<dbReference type="CTD" id="192004"/>
<dbReference type="PANTHER" id="PTHR22943:SF61">
    <property type="entry name" value="SEVEN TM RECEPTOR"/>
    <property type="match status" value="1"/>
</dbReference>
<evidence type="ECO:0000256" key="15">
    <source>
        <dbReference type="ARBA" id="ARBA00064300"/>
    </source>
</evidence>
<name>Q9GS11_CAEEL</name>
<evidence type="ECO:0000256" key="17">
    <source>
        <dbReference type="ARBA" id="ARBA00078653"/>
    </source>
</evidence>
<keyword evidence="7 19" id="KW-1133">Transmembrane helix</keyword>
<feature type="transmembrane region" description="Helical" evidence="19">
    <location>
        <begin position="283"/>
        <end position="304"/>
    </location>
</feature>
<proteinExistence type="inferred from homology"/>
<dbReference type="InterPro" id="IPR019428">
    <property type="entry name" value="7TM_GPCR_serpentine_rcpt_Str"/>
</dbReference>
<dbReference type="PhylomeDB" id="Q9GS11"/>
<evidence type="ECO:0000256" key="3">
    <source>
        <dbReference type="ARBA" id="ARBA00022500"/>
    </source>
</evidence>
<evidence type="ECO:0000256" key="16">
    <source>
        <dbReference type="ARBA" id="ARBA00067967"/>
    </source>
</evidence>
<dbReference type="InParanoid" id="Q9GS11"/>
<dbReference type="AGR" id="WB:WBGene00006178"/>
<dbReference type="RefSeq" id="NP_505088.1">
    <property type="nucleotide sequence ID" value="NM_072687.1"/>
</dbReference>
<sequence>MAVTPLLRICQLSAFSIATTANLLLLYLIKVRAGNSFGRYRVLMVSFSIYAIIYAFIEILTMPVLHIHKSGVLFYLDGVLKFQTTIGGFMSSLYCGSFALCISMLATHFIYRYVAVCRHGKLYYFDGIKIYNLFIPPTILFIVWTLSIYFNFGPNQIKKDFFRNITMQLYDEDIDKISFMGPLYFTRNEDGSCLFRFSDLLGATISCVIMTICLMTCVICAYKTYKKLNDLTIQMSERTRHMNKQLFWTLGLQTILPCVTQYIPVGAMFFLPFFEIHFGRIGNVVGAACSLYPAIDPIIAIFMIDKFRNYVLGKEARTAPKTSTMNEDGKSTVAE</sequence>
<keyword evidence="8" id="KW-0969">Cilium</keyword>
<dbReference type="GO" id="GO:0042048">
    <property type="term" value="P:olfactory behavior"/>
    <property type="evidence" value="ECO:0000318"/>
    <property type="project" value="GO_Central"/>
</dbReference>
<evidence type="ECO:0000256" key="12">
    <source>
        <dbReference type="ARBA" id="ARBA00023273"/>
    </source>
</evidence>
<dbReference type="GO" id="GO:0060170">
    <property type="term" value="C:ciliary membrane"/>
    <property type="evidence" value="ECO:0007669"/>
    <property type="project" value="UniProtKB-SubCell"/>
</dbReference>
<dbReference type="HOGENOM" id="CLU_036335_2_1_1"/>
<evidence type="ECO:0000256" key="4">
    <source>
        <dbReference type="ARBA" id="ARBA00022606"/>
    </source>
</evidence>
<dbReference type="GO" id="GO:0007186">
    <property type="term" value="P:G protein-coupled receptor signaling pathway"/>
    <property type="evidence" value="ECO:0000318"/>
    <property type="project" value="GO_Central"/>
</dbReference>
<organism evidence="20 21">
    <name type="scientific">Caenorhabditis elegans</name>
    <dbReference type="NCBI Taxonomy" id="6239"/>
    <lineage>
        <taxon>Eukaryota</taxon>
        <taxon>Metazoa</taxon>
        <taxon>Ecdysozoa</taxon>
        <taxon>Nematoda</taxon>
        <taxon>Chromadorea</taxon>
        <taxon>Rhabditida</taxon>
        <taxon>Rhabditina</taxon>
        <taxon>Rhabditomorpha</taxon>
        <taxon>Rhabditoidea</taxon>
        <taxon>Rhabditidae</taxon>
        <taxon>Peloderinae</taxon>
        <taxon>Caenorhabditis</taxon>
    </lineage>
</organism>
<feature type="transmembrane region" description="Helical" evidence="19">
    <location>
        <begin position="41"/>
        <end position="66"/>
    </location>
</feature>